<dbReference type="RefSeq" id="WP_157197539.1">
    <property type="nucleotide sequence ID" value="NZ_JAPVER010000018.1"/>
</dbReference>
<evidence type="ECO:0000313" key="2">
    <source>
        <dbReference type="EMBL" id="MCZ3372964.1"/>
    </source>
</evidence>
<accession>A0A9E5A1T2</accession>
<dbReference type="EMBL" id="JAPVES010000030">
    <property type="protein sequence ID" value="MCZ3372964.1"/>
    <property type="molecule type" value="Genomic_DNA"/>
</dbReference>
<protein>
    <submittedName>
        <fullName evidence="2">Uncharacterized protein</fullName>
    </submittedName>
</protein>
<gene>
    <name evidence="2" type="ORF">O3H35_09995</name>
    <name evidence="1" type="ORF">O3H54_04875</name>
</gene>
<dbReference type="Proteomes" id="UP001074446">
    <property type="component" value="Unassembled WGS sequence"/>
</dbReference>
<evidence type="ECO:0000313" key="1">
    <source>
        <dbReference type="EMBL" id="MCZ3365209.1"/>
    </source>
</evidence>
<evidence type="ECO:0000313" key="3">
    <source>
        <dbReference type="Proteomes" id="UP001068021"/>
    </source>
</evidence>
<proteinExistence type="predicted"/>
<dbReference type="Proteomes" id="UP001068021">
    <property type="component" value="Unassembled WGS sequence"/>
</dbReference>
<dbReference type="AlphaFoldDB" id="A0A9E5A1T2"/>
<name>A0A9E5A1T2_9EURY</name>
<reference evidence="2" key="1">
    <citation type="submission" date="2022-12" db="EMBL/GenBank/DDBJ databases">
        <title>Reclassification of two methanogenic archaea species isolated from the Kolyma lowland permafrost.</title>
        <authorList>
            <person name="Trubitsyn V.E."/>
            <person name="Rivkina E.M."/>
            <person name="Shcherbakova V.A."/>
        </authorList>
    </citation>
    <scope>NUCLEOTIDE SEQUENCE</scope>
    <source>
        <strain evidence="1">M2</strain>
        <strain evidence="2">MK4</strain>
    </source>
</reference>
<sequence length="53" mass="6354">MNRIISSAAQKFLFLSEDIFDQSFFQGKKVERNDLLVRYVKDGIERDKREENE</sequence>
<comment type="caution">
    <text evidence="2">The sequence shown here is derived from an EMBL/GenBank/DDBJ whole genome shotgun (WGS) entry which is preliminary data.</text>
</comment>
<dbReference type="EMBL" id="JAPVER010000018">
    <property type="protein sequence ID" value="MCZ3365209.1"/>
    <property type="molecule type" value="Genomic_DNA"/>
</dbReference>
<keyword evidence="3" id="KW-1185">Reference proteome</keyword>
<organism evidence="2">
    <name type="scientific">Methanobacterium veterum</name>
    <dbReference type="NCBI Taxonomy" id="408577"/>
    <lineage>
        <taxon>Archaea</taxon>
        <taxon>Methanobacteriati</taxon>
        <taxon>Methanobacteriota</taxon>
        <taxon>Methanomada group</taxon>
        <taxon>Methanobacteria</taxon>
        <taxon>Methanobacteriales</taxon>
        <taxon>Methanobacteriaceae</taxon>
        <taxon>Methanobacterium</taxon>
    </lineage>
</organism>